<keyword evidence="4" id="KW-1185">Reference proteome</keyword>
<reference evidence="3" key="1">
    <citation type="submission" date="2007-07" db="EMBL/GenBank/DDBJ databases">
        <title>PCAP assembly of the Caenorhabditis remanei genome.</title>
        <authorList>
            <consortium name="The Caenorhabditis remanei Sequencing Consortium"/>
            <person name="Wilson R.K."/>
        </authorList>
    </citation>
    <scope>NUCLEOTIDE SEQUENCE [LARGE SCALE GENOMIC DNA]</scope>
    <source>
        <strain evidence="3">PB4641</strain>
    </source>
</reference>
<evidence type="ECO:0000256" key="1">
    <source>
        <dbReference type="SAM" id="SignalP"/>
    </source>
</evidence>
<dbReference type="Pfam" id="PF07735">
    <property type="entry name" value="FBA_2"/>
    <property type="match status" value="1"/>
</dbReference>
<feature type="chain" id="PRO_5013379617" description="Sdz-33 F-box domain-containing protein" evidence="1">
    <location>
        <begin position="16"/>
        <end position="279"/>
    </location>
</feature>
<dbReference type="STRING" id="31234.E3N3D3"/>
<name>E3N3D3_CAERE</name>
<evidence type="ECO:0000313" key="3">
    <source>
        <dbReference type="EMBL" id="EFO85035.1"/>
    </source>
</evidence>
<sequence>MPPLPLLRLPQLVLCEVLKLLSIGEKISQNLDAQQFYIAGCNVPVIFSRIRMTTFWKNRQEGFLSVIRHLLKIFRCKFLIDNDYNSDSYSCFKTISDLLNLQVEFKTLTIYLKGSQDEHLWWNQISNKLGLVEDLSILSVADPEISNTFGLVEDLGILTSDLGFNPDFTSWPQELIYIPSSAWFTLEHFLACTSTTLRLFQSHLENKDLDVILTSWKAGKLPNLNSLWLDSLGITDTGATILGMNLLELNGTVIQTDDGSKKAIINSGIRIVMHVTPSE</sequence>
<proteinExistence type="predicted"/>
<dbReference type="KEGG" id="crq:GCK72_003150"/>
<protein>
    <recommendedName>
        <fullName evidence="2">Sdz-33 F-box domain-containing protein</fullName>
    </recommendedName>
</protein>
<gene>
    <name evidence="3" type="ORF">CRE_21972</name>
</gene>
<dbReference type="Proteomes" id="UP000008281">
    <property type="component" value="Unassembled WGS sequence"/>
</dbReference>
<organism evidence="4">
    <name type="scientific">Caenorhabditis remanei</name>
    <name type="common">Caenorhabditis vulgaris</name>
    <dbReference type="NCBI Taxonomy" id="31234"/>
    <lineage>
        <taxon>Eukaryota</taxon>
        <taxon>Metazoa</taxon>
        <taxon>Ecdysozoa</taxon>
        <taxon>Nematoda</taxon>
        <taxon>Chromadorea</taxon>
        <taxon>Rhabditida</taxon>
        <taxon>Rhabditina</taxon>
        <taxon>Rhabditomorpha</taxon>
        <taxon>Rhabditoidea</taxon>
        <taxon>Rhabditidae</taxon>
        <taxon>Peloderinae</taxon>
        <taxon>Caenorhabditis</taxon>
    </lineage>
</organism>
<dbReference type="InParanoid" id="E3N3D3"/>
<dbReference type="GeneID" id="9827700"/>
<dbReference type="RefSeq" id="XP_003097044.2">
    <property type="nucleotide sequence ID" value="XM_003096996.2"/>
</dbReference>
<feature type="domain" description="Sdz-33 F-box" evidence="2">
    <location>
        <begin position="176"/>
        <end position="228"/>
    </location>
</feature>
<dbReference type="PANTHER" id="PTHR21503:SF52">
    <property type="entry name" value="F-BOX DOMAIN-CONTAINING PROTEIN"/>
    <property type="match status" value="1"/>
</dbReference>
<dbReference type="eggNOG" id="ENOG502RT6G">
    <property type="taxonomic scope" value="Eukaryota"/>
</dbReference>
<evidence type="ECO:0000313" key="4">
    <source>
        <dbReference type="Proteomes" id="UP000008281"/>
    </source>
</evidence>
<dbReference type="CTD" id="9827700"/>
<dbReference type="HOGENOM" id="CLU_028840_6_0_1"/>
<dbReference type="PANTHER" id="PTHR21503">
    <property type="entry name" value="F-BOX-CONTAINING HYPOTHETICAL PROTEIN C.ELEGANS"/>
    <property type="match status" value="1"/>
</dbReference>
<dbReference type="AlphaFoldDB" id="E3N3D3"/>
<keyword evidence="1" id="KW-0732">Signal</keyword>
<dbReference type="EMBL" id="DS268519">
    <property type="protein sequence ID" value="EFO85035.1"/>
    <property type="molecule type" value="Genomic_DNA"/>
</dbReference>
<evidence type="ECO:0000259" key="2">
    <source>
        <dbReference type="Pfam" id="PF07735"/>
    </source>
</evidence>
<accession>E3N3D3</accession>
<feature type="signal peptide" evidence="1">
    <location>
        <begin position="1"/>
        <end position="15"/>
    </location>
</feature>
<dbReference type="InterPro" id="IPR012885">
    <property type="entry name" value="F-box_Sdz-33"/>
</dbReference>